<feature type="domain" description="DUF7745" evidence="2">
    <location>
        <begin position="28"/>
        <end position="97"/>
    </location>
</feature>
<dbReference type="OrthoDB" id="1432691at2759"/>
<evidence type="ECO:0000259" key="2">
    <source>
        <dbReference type="Pfam" id="PF24924"/>
    </source>
</evidence>
<dbReference type="Pfam" id="PF24924">
    <property type="entry name" value="DUF7745"/>
    <property type="match status" value="1"/>
</dbReference>
<dbReference type="InterPro" id="IPR056647">
    <property type="entry name" value="DUF7745"/>
</dbReference>
<name>A0A7J9MWR0_GOSSC</name>
<dbReference type="PANTHER" id="PTHR48200">
    <property type="entry name" value="PROTEIN, PUTATIVE-RELATED"/>
    <property type="match status" value="1"/>
</dbReference>
<organism evidence="3 4">
    <name type="scientific">Gossypium schwendimanii</name>
    <name type="common">Cotton</name>
    <dbReference type="NCBI Taxonomy" id="34291"/>
    <lineage>
        <taxon>Eukaryota</taxon>
        <taxon>Viridiplantae</taxon>
        <taxon>Streptophyta</taxon>
        <taxon>Embryophyta</taxon>
        <taxon>Tracheophyta</taxon>
        <taxon>Spermatophyta</taxon>
        <taxon>Magnoliopsida</taxon>
        <taxon>eudicotyledons</taxon>
        <taxon>Gunneridae</taxon>
        <taxon>Pentapetalae</taxon>
        <taxon>rosids</taxon>
        <taxon>malvids</taxon>
        <taxon>Malvales</taxon>
        <taxon>Malvaceae</taxon>
        <taxon>Malvoideae</taxon>
        <taxon>Gossypium</taxon>
    </lineage>
</organism>
<comment type="caution">
    <text evidence="3">The sequence shown here is derived from an EMBL/GenBank/DDBJ whole genome shotgun (WGS) entry which is preliminary data.</text>
</comment>
<protein>
    <recommendedName>
        <fullName evidence="2">DUF7745 domain-containing protein</fullName>
    </recommendedName>
</protein>
<feature type="coiled-coil region" evidence="1">
    <location>
        <begin position="282"/>
        <end position="348"/>
    </location>
</feature>
<keyword evidence="1" id="KW-0175">Coiled coil</keyword>
<reference evidence="3 4" key="1">
    <citation type="journal article" date="2019" name="Genome Biol. Evol.">
        <title>Insights into the evolution of the New World diploid cottons (Gossypium, subgenus Houzingenia) based on genome sequencing.</title>
        <authorList>
            <person name="Grover C.E."/>
            <person name="Arick M.A. 2nd"/>
            <person name="Thrash A."/>
            <person name="Conover J.L."/>
            <person name="Sanders W.S."/>
            <person name="Peterson D.G."/>
            <person name="Frelichowski J.E."/>
            <person name="Scheffler J.A."/>
            <person name="Scheffler B.E."/>
            <person name="Wendel J.F."/>
        </authorList>
    </citation>
    <scope>NUCLEOTIDE SEQUENCE [LARGE SCALE GENOMIC DNA]</scope>
    <source>
        <strain evidence="3">1</strain>
        <tissue evidence="3">Leaf</tissue>
    </source>
</reference>
<evidence type="ECO:0000256" key="1">
    <source>
        <dbReference type="SAM" id="Coils"/>
    </source>
</evidence>
<proteinExistence type="predicted"/>
<evidence type="ECO:0000313" key="3">
    <source>
        <dbReference type="EMBL" id="MBA0874819.1"/>
    </source>
</evidence>
<dbReference type="Proteomes" id="UP000593576">
    <property type="component" value="Unassembled WGS sequence"/>
</dbReference>
<accession>A0A7J9MWR0</accession>
<gene>
    <name evidence="3" type="ORF">Goshw_022578</name>
</gene>
<keyword evidence="4" id="KW-1185">Reference proteome</keyword>
<dbReference type="PANTHER" id="PTHR48200:SF1">
    <property type="entry name" value="AMINOTRANSFERASE-LIKE PLANT MOBILE DOMAIN-CONTAINING PROTEIN"/>
    <property type="match status" value="1"/>
</dbReference>
<dbReference type="AlphaFoldDB" id="A0A7J9MWR0"/>
<evidence type="ECO:0000313" key="4">
    <source>
        <dbReference type="Proteomes" id="UP000593576"/>
    </source>
</evidence>
<dbReference type="EMBL" id="JABFAF010000013">
    <property type="protein sequence ID" value="MBA0874819.1"/>
    <property type="molecule type" value="Genomic_DNA"/>
</dbReference>
<sequence>MEESITQVIGKNIVVRDWLLRTQKAKWDSIFTEKYGDIAHLKAINVDEQLIQAMVRFWDPAYQCFIFNQEDMTLTIEEYAALLRIDNVKLNKIYVKEPKPITFKKKLIKELVQNHPDILKRVDLSALAIYGLIIFSKVLRHIEVTIVDFFKKLRQGINPVLTILAETFRSLSSCRMKGEMKPPCQRYNLESTLDSSFCPVIQFIPVIDGLAQSEFAFTGEGYMKNVQDTRGKVKKEEEKAALAMIELRKTNVEYETMSIELMTSQPERQELKGKIRYLKNTLQAHQQYLDDLLKALEEKNGQHDRNIHAYEIALQEKNMHIGSLVNKIRKATVQIVQLLDEAEALSCQVPPSQRLSMSEFLECVRKQGDVARKFMTCLRARAMDAELNERIEKMKRWKGPKETCKREPPVLGQHPTPLTHLGQGIFVSNTGANPSDPIVPNFDDPVEIAMLKIDDHNAQDNAKELSLVPDLVLPLKFKAPDFEKYDGIRCPKVHIIMFSLKMIGYVNEDKLLIHCFQDRSATKNFADNVISGELIEKAMKSERMESPEISKRAVPVRKKEAETHMVGTESHYTSNPYSAQLQHRYWPPLNFHFSP</sequence>